<evidence type="ECO:0000256" key="3">
    <source>
        <dbReference type="ARBA" id="ARBA00023163"/>
    </source>
</evidence>
<gene>
    <name evidence="6" type="ORF">FRZ54_09700</name>
</gene>
<protein>
    <submittedName>
        <fullName evidence="6">TetR/AcrR family transcriptional regulator</fullName>
    </submittedName>
</protein>
<keyword evidence="1" id="KW-0805">Transcription regulation</keyword>
<dbReference type="OrthoDB" id="9795242at2"/>
<dbReference type="AlphaFoldDB" id="A0A5B8UVA7"/>
<accession>A0A5B8UVA7</accession>
<name>A0A5B8UVA7_9SPHI</name>
<dbReference type="SUPFAM" id="SSF48498">
    <property type="entry name" value="Tetracyclin repressor-like, C-terminal domain"/>
    <property type="match status" value="1"/>
</dbReference>
<sequence>MARNREFETDEVLDKAIDLFWNKGYNGVSTQEMINEFGISKSSMYGAFGDKMELFILALERYRGRLYNEANEELENGRDVKAQIDLMLKNIVKKALADSRHKGCFVVNSCIELARHNEQVAKIVTEHQQNMEELFTKAIQRGIKTGDIPSGKNAKALSRTICNTISGIEVDARYIRAKQHFADIIDNVMELLN</sequence>
<dbReference type="Gene3D" id="1.10.357.10">
    <property type="entry name" value="Tetracycline Repressor, domain 2"/>
    <property type="match status" value="1"/>
</dbReference>
<dbReference type="RefSeq" id="WP_147031416.1">
    <property type="nucleotide sequence ID" value="NZ_CP042436.1"/>
</dbReference>
<feature type="DNA-binding region" description="H-T-H motif" evidence="4">
    <location>
        <begin position="29"/>
        <end position="48"/>
    </location>
</feature>
<reference evidence="6 7" key="1">
    <citation type="journal article" date="2017" name="Curr. Microbiol.">
        <title>Mucilaginibacter ginsenosidivorans sp. nov., Isolated from Soil of Ginseng Field.</title>
        <authorList>
            <person name="Kim M.M."/>
            <person name="Siddiqi M.Z."/>
            <person name="Im W.T."/>
        </authorList>
    </citation>
    <scope>NUCLEOTIDE SEQUENCE [LARGE SCALE GENOMIC DNA]</scope>
    <source>
        <strain evidence="6 7">Gsoil 3017</strain>
    </source>
</reference>
<keyword evidence="2 4" id="KW-0238">DNA-binding</keyword>
<dbReference type="PANTHER" id="PTHR47506">
    <property type="entry name" value="TRANSCRIPTIONAL REGULATORY PROTEIN"/>
    <property type="match status" value="1"/>
</dbReference>
<proteinExistence type="predicted"/>
<keyword evidence="3" id="KW-0804">Transcription</keyword>
<dbReference type="Pfam" id="PF16925">
    <property type="entry name" value="TetR_C_13"/>
    <property type="match status" value="1"/>
</dbReference>
<dbReference type="InterPro" id="IPR001647">
    <property type="entry name" value="HTH_TetR"/>
</dbReference>
<feature type="domain" description="HTH tetR-type" evidence="5">
    <location>
        <begin position="6"/>
        <end position="66"/>
    </location>
</feature>
<keyword evidence="7" id="KW-1185">Reference proteome</keyword>
<dbReference type="Pfam" id="PF00440">
    <property type="entry name" value="TetR_N"/>
    <property type="match status" value="1"/>
</dbReference>
<organism evidence="6 7">
    <name type="scientific">Mucilaginibacter ginsenosidivorans</name>
    <dbReference type="NCBI Taxonomy" id="398053"/>
    <lineage>
        <taxon>Bacteria</taxon>
        <taxon>Pseudomonadati</taxon>
        <taxon>Bacteroidota</taxon>
        <taxon>Sphingobacteriia</taxon>
        <taxon>Sphingobacteriales</taxon>
        <taxon>Sphingobacteriaceae</taxon>
        <taxon>Mucilaginibacter</taxon>
    </lineage>
</organism>
<evidence type="ECO:0000259" key="5">
    <source>
        <dbReference type="PROSITE" id="PS50977"/>
    </source>
</evidence>
<evidence type="ECO:0000256" key="2">
    <source>
        <dbReference type="ARBA" id="ARBA00023125"/>
    </source>
</evidence>
<evidence type="ECO:0000313" key="7">
    <source>
        <dbReference type="Proteomes" id="UP000321479"/>
    </source>
</evidence>
<evidence type="ECO:0000313" key="6">
    <source>
        <dbReference type="EMBL" id="QEC62839.1"/>
    </source>
</evidence>
<dbReference type="Proteomes" id="UP000321479">
    <property type="component" value="Chromosome"/>
</dbReference>
<dbReference type="GO" id="GO:0003677">
    <property type="term" value="F:DNA binding"/>
    <property type="evidence" value="ECO:0007669"/>
    <property type="project" value="UniProtKB-UniRule"/>
</dbReference>
<dbReference type="PROSITE" id="PS50977">
    <property type="entry name" value="HTH_TETR_2"/>
    <property type="match status" value="1"/>
</dbReference>
<dbReference type="SUPFAM" id="SSF46689">
    <property type="entry name" value="Homeodomain-like"/>
    <property type="match status" value="1"/>
</dbReference>
<dbReference type="InterPro" id="IPR009057">
    <property type="entry name" value="Homeodomain-like_sf"/>
</dbReference>
<dbReference type="InterPro" id="IPR011075">
    <property type="entry name" value="TetR_C"/>
</dbReference>
<dbReference type="PANTHER" id="PTHR47506:SF1">
    <property type="entry name" value="HTH-TYPE TRANSCRIPTIONAL REGULATOR YJDC"/>
    <property type="match status" value="1"/>
</dbReference>
<dbReference type="InterPro" id="IPR036271">
    <property type="entry name" value="Tet_transcr_reg_TetR-rel_C_sf"/>
</dbReference>
<dbReference type="Gene3D" id="1.10.10.60">
    <property type="entry name" value="Homeodomain-like"/>
    <property type="match status" value="1"/>
</dbReference>
<dbReference type="EMBL" id="CP042436">
    <property type="protein sequence ID" value="QEC62839.1"/>
    <property type="molecule type" value="Genomic_DNA"/>
</dbReference>
<evidence type="ECO:0000256" key="4">
    <source>
        <dbReference type="PROSITE-ProRule" id="PRU00335"/>
    </source>
</evidence>
<evidence type="ECO:0000256" key="1">
    <source>
        <dbReference type="ARBA" id="ARBA00023015"/>
    </source>
</evidence>
<dbReference type="KEGG" id="mgin:FRZ54_09700"/>